<dbReference type="EMBL" id="OCST01000001">
    <property type="protein sequence ID" value="SOE47105.1"/>
    <property type="molecule type" value="Genomic_DNA"/>
</dbReference>
<dbReference type="Pfam" id="PF03601">
    <property type="entry name" value="Cons_hypoth698"/>
    <property type="match status" value="1"/>
</dbReference>
<dbReference type="GO" id="GO:0005886">
    <property type="term" value="C:plasma membrane"/>
    <property type="evidence" value="ECO:0007669"/>
    <property type="project" value="UniProtKB-SubCell"/>
</dbReference>
<keyword evidence="5 7" id="KW-1133">Transmembrane helix</keyword>
<keyword evidence="9" id="KW-1185">Reference proteome</keyword>
<evidence type="ECO:0000256" key="2">
    <source>
        <dbReference type="ARBA" id="ARBA00007977"/>
    </source>
</evidence>
<comment type="similarity">
    <text evidence="2">Belongs to the UPF0324 family.</text>
</comment>
<evidence type="ECO:0000256" key="1">
    <source>
        <dbReference type="ARBA" id="ARBA00004651"/>
    </source>
</evidence>
<evidence type="ECO:0000256" key="5">
    <source>
        <dbReference type="ARBA" id="ARBA00022989"/>
    </source>
</evidence>
<comment type="subcellular location">
    <subcellularLocation>
        <location evidence="1">Cell membrane</location>
        <topology evidence="1">Multi-pass membrane protein</topology>
    </subcellularLocation>
</comment>
<gene>
    <name evidence="8" type="ORF">SAMN06296378_0196</name>
</gene>
<dbReference type="Proteomes" id="UP000219440">
    <property type="component" value="Unassembled WGS sequence"/>
</dbReference>
<sequence length="330" mass="33582">MAVLPGLALALAAFGLASLAHLLAPWIPALTACVVLGVAFTSLRWSPRVRAVLQPGFATAARRLLRIGIVLLGLKLSLVDIAGLGWLVLGMIVLVVIATFVFTFAIGRLLRLPGDEPLLIAAGFSICGASAIGAMSSVTGSKESEQATPIALVTLCGTLAIALLPALRPVFGLDAEQFGMWTGASVHDVGQVVATAQIAGASALAIAVVVKLTRVAMLAPMIAITGLVLKRDGKGKRPALVPLFLIGFIAAVLVRTFLPVPDVVLQAADLIQLVLLGMALFGLGAAIRVGTLVRTGVRPLAVAAISWVAIAAMSLGAVAVATAAGAPALR</sequence>
<feature type="transmembrane region" description="Helical" evidence="7">
    <location>
        <begin position="239"/>
        <end position="258"/>
    </location>
</feature>
<dbReference type="PANTHER" id="PTHR30106">
    <property type="entry name" value="INNER MEMBRANE PROTEIN YEIH-RELATED"/>
    <property type="match status" value="1"/>
</dbReference>
<protein>
    <submittedName>
        <fullName evidence="8">Conserved hypothetical integral membrane protein</fullName>
    </submittedName>
</protein>
<feature type="transmembrane region" description="Helical" evidence="7">
    <location>
        <begin position="191"/>
        <end position="212"/>
    </location>
</feature>
<proteinExistence type="inferred from homology"/>
<accession>A0A2C8YA71</accession>
<keyword evidence="4 7" id="KW-0812">Transmembrane</keyword>
<feature type="transmembrane region" description="Helical" evidence="7">
    <location>
        <begin position="118"/>
        <end position="138"/>
    </location>
</feature>
<feature type="transmembrane region" description="Helical" evidence="7">
    <location>
        <begin position="270"/>
        <end position="289"/>
    </location>
</feature>
<evidence type="ECO:0000256" key="7">
    <source>
        <dbReference type="SAM" id="Phobius"/>
    </source>
</evidence>
<dbReference type="PANTHER" id="PTHR30106:SF2">
    <property type="entry name" value="UPF0324 INNER MEMBRANE PROTEIN YEIH"/>
    <property type="match status" value="1"/>
</dbReference>
<keyword evidence="3" id="KW-1003">Cell membrane</keyword>
<feature type="transmembrane region" description="Helical" evidence="7">
    <location>
        <begin position="29"/>
        <end position="46"/>
    </location>
</feature>
<evidence type="ECO:0000256" key="4">
    <source>
        <dbReference type="ARBA" id="ARBA00022692"/>
    </source>
</evidence>
<evidence type="ECO:0000313" key="8">
    <source>
        <dbReference type="EMBL" id="SOE47105.1"/>
    </source>
</evidence>
<dbReference type="AlphaFoldDB" id="A0A2C8YA71"/>
<reference evidence="8 9" key="1">
    <citation type="submission" date="2017-09" db="EMBL/GenBank/DDBJ databases">
        <authorList>
            <person name="Ehlers B."/>
            <person name="Leendertz F.H."/>
        </authorList>
    </citation>
    <scope>NUCLEOTIDE SEQUENCE [LARGE SCALE GENOMIC DNA]</scope>
    <source>
        <strain evidence="8 9">CGMCC 1.05381</strain>
    </source>
</reference>
<evidence type="ECO:0000256" key="6">
    <source>
        <dbReference type="ARBA" id="ARBA00023136"/>
    </source>
</evidence>
<organism evidence="8 9">
    <name type="scientific">Salinibacterium xinjiangense</name>
    <dbReference type="NCBI Taxonomy" id="386302"/>
    <lineage>
        <taxon>Bacteria</taxon>
        <taxon>Bacillati</taxon>
        <taxon>Actinomycetota</taxon>
        <taxon>Actinomycetes</taxon>
        <taxon>Micrococcales</taxon>
        <taxon>Microbacteriaceae</taxon>
        <taxon>Salinibacterium</taxon>
    </lineage>
</organism>
<feature type="transmembrane region" description="Helical" evidence="7">
    <location>
        <begin position="301"/>
        <end position="324"/>
    </location>
</feature>
<dbReference type="InterPro" id="IPR018383">
    <property type="entry name" value="UPF0324_pro"/>
</dbReference>
<feature type="transmembrane region" description="Helical" evidence="7">
    <location>
        <begin position="150"/>
        <end position="171"/>
    </location>
</feature>
<evidence type="ECO:0000313" key="9">
    <source>
        <dbReference type="Proteomes" id="UP000219440"/>
    </source>
</evidence>
<name>A0A2C8YA71_9MICO</name>
<keyword evidence="6 7" id="KW-0472">Membrane</keyword>
<feature type="transmembrane region" description="Helical" evidence="7">
    <location>
        <begin position="84"/>
        <end position="106"/>
    </location>
</feature>
<evidence type="ECO:0000256" key="3">
    <source>
        <dbReference type="ARBA" id="ARBA00022475"/>
    </source>
</evidence>